<dbReference type="Proteomes" id="UP000823388">
    <property type="component" value="Chromosome 6K"/>
</dbReference>
<keyword evidence="1" id="KW-0472">Membrane</keyword>
<dbReference type="EMBL" id="CM029047">
    <property type="protein sequence ID" value="KAG2583753.1"/>
    <property type="molecule type" value="Genomic_DNA"/>
</dbReference>
<keyword evidence="3" id="KW-1185">Reference proteome</keyword>
<dbReference type="AlphaFoldDB" id="A0A8T0RFZ8"/>
<name>A0A8T0RFZ8_PANVG</name>
<comment type="caution">
    <text evidence="2">The sequence shown here is derived from an EMBL/GenBank/DDBJ whole genome shotgun (WGS) entry which is preliminary data.</text>
</comment>
<evidence type="ECO:0000256" key="1">
    <source>
        <dbReference type="SAM" id="Phobius"/>
    </source>
</evidence>
<organism evidence="2 3">
    <name type="scientific">Panicum virgatum</name>
    <name type="common">Blackwell switchgrass</name>
    <dbReference type="NCBI Taxonomy" id="38727"/>
    <lineage>
        <taxon>Eukaryota</taxon>
        <taxon>Viridiplantae</taxon>
        <taxon>Streptophyta</taxon>
        <taxon>Embryophyta</taxon>
        <taxon>Tracheophyta</taxon>
        <taxon>Spermatophyta</taxon>
        <taxon>Magnoliopsida</taxon>
        <taxon>Liliopsida</taxon>
        <taxon>Poales</taxon>
        <taxon>Poaceae</taxon>
        <taxon>PACMAD clade</taxon>
        <taxon>Panicoideae</taxon>
        <taxon>Panicodae</taxon>
        <taxon>Paniceae</taxon>
        <taxon>Panicinae</taxon>
        <taxon>Panicum</taxon>
        <taxon>Panicum sect. Hiantes</taxon>
    </lineage>
</organism>
<evidence type="ECO:0008006" key="4">
    <source>
        <dbReference type="Google" id="ProtNLM"/>
    </source>
</evidence>
<feature type="transmembrane region" description="Helical" evidence="1">
    <location>
        <begin position="226"/>
        <end position="250"/>
    </location>
</feature>
<dbReference type="OrthoDB" id="664025at2759"/>
<evidence type="ECO:0000313" key="2">
    <source>
        <dbReference type="EMBL" id="KAG2583753.1"/>
    </source>
</evidence>
<sequence>MKMYEKPPPEIIHSGRKLKLLTSDDDPRFRCDGCHEPGYGLRYTDNGGGGQSFNLHTCCALAEKEPTIKHGLFGDLNFEFLVEPTPVVRDTQTETICDACGEEARGFVYHCYKKDLDLHPCCASLKERALLDGRVFELRRKTSRPCRLCGHRHRFWAYRSRFDGEDMDIHVACLKKMARESWDAAYNNRVGGEQILQVNGSSMDRMLQSFAGNSQRRGGFDQFIKVLGNLASIIIAVIFGNPVAMMAAIAGPGGLLRG</sequence>
<dbReference type="PANTHER" id="PTHR46477">
    <property type="entry name" value="CYSTEINE/HISTIDINE-RICH C1 DOMAIN FAMILY PROTEIN"/>
    <property type="match status" value="1"/>
</dbReference>
<keyword evidence="1" id="KW-0812">Transmembrane</keyword>
<proteinExistence type="predicted"/>
<dbReference type="InterPro" id="IPR046349">
    <property type="entry name" value="C1-like_sf"/>
</dbReference>
<keyword evidence="1" id="KW-1133">Transmembrane helix</keyword>
<gene>
    <name evidence="2" type="ORF">PVAP13_6KG238800</name>
</gene>
<dbReference type="PANTHER" id="PTHR46477:SF8">
    <property type="entry name" value="OS08G0257100 PROTEIN"/>
    <property type="match status" value="1"/>
</dbReference>
<evidence type="ECO:0000313" key="3">
    <source>
        <dbReference type="Proteomes" id="UP000823388"/>
    </source>
</evidence>
<dbReference type="SUPFAM" id="SSF57889">
    <property type="entry name" value="Cysteine-rich domain"/>
    <property type="match status" value="1"/>
</dbReference>
<reference evidence="2" key="1">
    <citation type="submission" date="2020-05" db="EMBL/GenBank/DDBJ databases">
        <title>WGS assembly of Panicum virgatum.</title>
        <authorList>
            <person name="Lovell J.T."/>
            <person name="Jenkins J."/>
            <person name="Shu S."/>
            <person name="Juenger T.E."/>
            <person name="Schmutz J."/>
        </authorList>
    </citation>
    <scope>NUCLEOTIDE SEQUENCE</scope>
    <source>
        <strain evidence="2">AP13</strain>
    </source>
</reference>
<accession>A0A8T0RFZ8</accession>
<protein>
    <recommendedName>
        <fullName evidence="4">DC1 domain-containing protein</fullName>
    </recommendedName>
</protein>